<evidence type="ECO:0000313" key="3">
    <source>
        <dbReference type="Proteomes" id="UP001275084"/>
    </source>
</evidence>
<proteinExistence type="predicted"/>
<keyword evidence="3" id="KW-1185">Reference proteome</keyword>
<accession>A0AAJ0HBT6</accession>
<protein>
    <submittedName>
        <fullName evidence="2">Uncharacterized protein</fullName>
    </submittedName>
</protein>
<evidence type="ECO:0000313" key="2">
    <source>
        <dbReference type="EMBL" id="KAK3346703.1"/>
    </source>
</evidence>
<feature type="compositionally biased region" description="Polar residues" evidence="1">
    <location>
        <begin position="13"/>
        <end position="29"/>
    </location>
</feature>
<reference evidence="2" key="1">
    <citation type="journal article" date="2023" name="Mol. Phylogenet. Evol.">
        <title>Genome-scale phylogeny and comparative genomics of the fungal order Sordariales.</title>
        <authorList>
            <person name="Hensen N."/>
            <person name="Bonometti L."/>
            <person name="Westerberg I."/>
            <person name="Brannstrom I.O."/>
            <person name="Guillou S."/>
            <person name="Cros-Aarteil S."/>
            <person name="Calhoun S."/>
            <person name="Haridas S."/>
            <person name="Kuo A."/>
            <person name="Mondo S."/>
            <person name="Pangilinan J."/>
            <person name="Riley R."/>
            <person name="LaButti K."/>
            <person name="Andreopoulos B."/>
            <person name="Lipzen A."/>
            <person name="Chen C."/>
            <person name="Yan M."/>
            <person name="Daum C."/>
            <person name="Ng V."/>
            <person name="Clum A."/>
            <person name="Steindorff A."/>
            <person name="Ohm R.A."/>
            <person name="Martin F."/>
            <person name="Silar P."/>
            <person name="Natvig D.O."/>
            <person name="Lalanne C."/>
            <person name="Gautier V."/>
            <person name="Ament-Velasquez S.L."/>
            <person name="Kruys A."/>
            <person name="Hutchinson M.I."/>
            <person name="Powell A.J."/>
            <person name="Barry K."/>
            <person name="Miller A.N."/>
            <person name="Grigoriev I.V."/>
            <person name="Debuchy R."/>
            <person name="Gladieux P."/>
            <person name="Hiltunen Thoren M."/>
            <person name="Johannesson H."/>
        </authorList>
    </citation>
    <scope>NUCLEOTIDE SEQUENCE</scope>
    <source>
        <strain evidence="2">CBS 955.72</strain>
    </source>
</reference>
<organism evidence="2 3">
    <name type="scientific">Lasiosphaeria hispida</name>
    <dbReference type="NCBI Taxonomy" id="260671"/>
    <lineage>
        <taxon>Eukaryota</taxon>
        <taxon>Fungi</taxon>
        <taxon>Dikarya</taxon>
        <taxon>Ascomycota</taxon>
        <taxon>Pezizomycotina</taxon>
        <taxon>Sordariomycetes</taxon>
        <taxon>Sordariomycetidae</taxon>
        <taxon>Sordariales</taxon>
        <taxon>Lasiosphaeriaceae</taxon>
        <taxon>Lasiosphaeria</taxon>
    </lineage>
</organism>
<sequence>MRTGEEGRGRGRVQQQLRDQTSSGKQKTVVQAGRVEEIKIGLSRSGLCGVPDRQRQAHDRAVTGHAGQEGMQGFDGCASRRFRNTKTMRRHAVPIVRDAPSTWTWTCRPVRTCRPYLFPKHGKKLHCTSKRSPTVIRWCPDSFLEIPTSTSGRRVVRFLQPEQLAMSPTQPQHRTDGERAYGSLAQTTVLRPLVRCDTFHHVVSSAQVASYLL</sequence>
<comment type="caution">
    <text evidence="2">The sequence shown here is derived from an EMBL/GenBank/DDBJ whole genome shotgun (WGS) entry which is preliminary data.</text>
</comment>
<dbReference type="AlphaFoldDB" id="A0AAJ0HBT6"/>
<feature type="region of interest" description="Disordered" evidence="1">
    <location>
        <begin position="1"/>
        <end position="30"/>
    </location>
</feature>
<dbReference type="Proteomes" id="UP001275084">
    <property type="component" value="Unassembled WGS sequence"/>
</dbReference>
<gene>
    <name evidence="2" type="ORF">B0T25DRAFT_285667</name>
</gene>
<evidence type="ECO:0000256" key="1">
    <source>
        <dbReference type="SAM" id="MobiDB-lite"/>
    </source>
</evidence>
<reference evidence="2" key="2">
    <citation type="submission" date="2023-06" db="EMBL/GenBank/DDBJ databases">
        <authorList>
            <consortium name="Lawrence Berkeley National Laboratory"/>
            <person name="Haridas S."/>
            <person name="Hensen N."/>
            <person name="Bonometti L."/>
            <person name="Westerberg I."/>
            <person name="Brannstrom I.O."/>
            <person name="Guillou S."/>
            <person name="Cros-Aarteil S."/>
            <person name="Calhoun S."/>
            <person name="Kuo A."/>
            <person name="Mondo S."/>
            <person name="Pangilinan J."/>
            <person name="Riley R."/>
            <person name="Labutti K."/>
            <person name="Andreopoulos B."/>
            <person name="Lipzen A."/>
            <person name="Chen C."/>
            <person name="Yanf M."/>
            <person name="Daum C."/>
            <person name="Ng V."/>
            <person name="Clum A."/>
            <person name="Steindorff A."/>
            <person name="Ohm R."/>
            <person name="Martin F."/>
            <person name="Silar P."/>
            <person name="Natvig D."/>
            <person name="Lalanne C."/>
            <person name="Gautier V."/>
            <person name="Ament-Velasquez S.L."/>
            <person name="Kruys A."/>
            <person name="Hutchinson M.I."/>
            <person name="Powell A.J."/>
            <person name="Barry K."/>
            <person name="Miller A.N."/>
            <person name="Grigoriev I.V."/>
            <person name="Debuchy R."/>
            <person name="Gladieux P."/>
            <person name="Thoren M.H."/>
            <person name="Johannesson H."/>
        </authorList>
    </citation>
    <scope>NUCLEOTIDE SEQUENCE</scope>
    <source>
        <strain evidence="2">CBS 955.72</strain>
    </source>
</reference>
<dbReference type="EMBL" id="JAUIQD010000006">
    <property type="protein sequence ID" value="KAK3346703.1"/>
    <property type="molecule type" value="Genomic_DNA"/>
</dbReference>
<name>A0AAJ0HBT6_9PEZI</name>